<dbReference type="FunFam" id="3.40.50.300:FF:002145">
    <property type="entry name" value="ABC transporter (MsbA subfamily)"/>
    <property type="match status" value="1"/>
</dbReference>
<name>A0AAD6HCC4_9EURO</name>
<dbReference type="InterPro" id="IPR044726">
    <property type="entry name" value="ABCC_6TM_D2"/>
</dbReference>
<feature type="domain" description="ABC transmembrane type-1" evidence="14">
    <location>
        <begin position="243"/>
        <end position="449"/>
    </location>
</feature>
<keyword evidence="6" id="KW-0547">Nucleotide-binding</keyword>
<feature type="transmembrane region" description="Helical" evidence="12">
    <location>
        <begin position="1123"/>
        <end position="1144"/>
    </location>
</feature>
<protein>
    <submittedName>
        <fullName evidence="15">Multidrug resistance-associated protein</fullName>
    </submittedName>
</protein>
<feature type="domain" description="ABC transporter" evidence="13">
    <location>
        <begin position="573"/>
        <end position="799"/>
    </location>
</feature>
<keyword evidence="16" id="KW-1185">Reference proteome</keyword>
<evidence type="ECO:0000313" key="16">
    <source>
        <dbReference type="Proteomes" id="UP001215712"/>
    </source>
</evidence>
<reference evidence="15" key="1">
    <citation type="journal article" date="2023" name="IMA Fungus">
        <title>Comparative genomic study of the Penicillium genus elucidates a diverse pangenome and 15 lateral gene transfer events.</title>
        <authorList>
            <person name="Petersen C."/>
            <person name="Sorensen T."/>
            <person name="Nielsen M.R."/>
            <person name="Sondergaard T.E."/>
            <person name="Sorensen J.L."/>
            <person name="Fitzpatrick D.A."/>
            <person name="Frisvad J.C."/>
            <person name="Nielsen K.L."/>
        </authorList>
    </citation>
    <scope>NUCLEOTIDE SEQUENCE</scope>
    <source>
        <strain evidence="15">IBT 17514</strain>
    </source>
</reference>
<comment type="similarity">
    <text evidence="2">Belongs to the ABC transporter superfamily. ABCC family. Conjugate transporter (TC 3.A.1.208) subfamily.</text>
</comment>
<evidence type="ECO:0000259" key="13">
    <source>
        <dbReference type="PROSITE" id="PS50893"/>
    </source>
</evidence>
<gene>
    <name evidence="15" type="ORF">N7493_011412</name>
</gene>
<dbReference type="InterPro" id="IPR027417">
    <property type="entry name" value="P-loop_NTPase"/>
</dbReference>
<keyword evidence="9 12" id="KW-0472">Membrane</keyword>
<dbReference type="Proteomes" id="UP001215712">
    <property type="component" value="Unassembled WGS sequence"/>
</dbReference>
<evidence type="ECO:0000256" key="6">
    <source>
        <dbReference type="ARBA" id="ARBA00022741"/>
    </source>
</evidence>
<dbReference type="GO" id="GO:0005524">
    <property type="term" value="F:ATP binding"/>
    <property type="evidence" value="ECO:0007669"/>
    <property type="project" value="UniProtKB-KW"/>
</dbReference>
<evidence type="ECO:0000256" key="2">
    <source>
        <dbReference type="ARBA" id="ARBA00009726"/>
    </source>
</evidence>
<evidence type="ECO:0000256" key="11">
    <source>
        <dbReference type="SAM" id="MobiDB-lite"/>
    </source>
</evidence>
<organism evidence="15 16">
    <name type="scientific">Penicillium malachiteum</name>
    <dbReference type="NCBI Taxonomy" id="1324776"/>
    <lineage>
        <taxon>Eukaryota</taxon>
        <taxon>Fungi</taxon>
        <taxon>Dikarya</taxon>
        <taxon>Ascomycota</taxon>
        <taxon>Pezizomycotina</taxon>
        <taxon>Eurotiomycetes</taxon>
        <taxon>Eurotiomycetidae</taxon>
        <taxon>Eurotiales</taxon>
        <taxon>Aspergillaceae</taxon>
        <taxon>Penicillium</taxon>
    </lineage>
</organism>
<feature type="transmembrane region" description="Helical" evidence="12">
    <location>
        <begin position="891"/>
        <end position="913"/>
    </location>
</feature>
<dbReference type="FunFam" id="1.20.1560.10:FF:000066">
    <property type="entry name" value="ABC multidrug transporter (Eurofung)"/>
    <property type="match status" value="1"/>
</dbReference>
<dbReference type="PROSITE" id="PS50893">
    <property type="entry name" value="ABC_TRANSPORTER_2"/>
    <property type="match status" value="2"/>
</dbReference>
<evidence type="ECO:0000256" key="9">
    <source>
        <dbReference type="ARBA" id="ARBA00023136"/>
    </source>
</evidence>
<keyword evidence="8 12" id="KW-1133">Transmembrane helix</keyword>
<evidence type="ECO:0000259" key="14">
    <source>
        <dbReference type="PROSITE" id="PS50929"/>
    </source>
</evidence>
<dbReference type="Gene3D" id="1.20.1560.10">
    <property type="entry name" value="ABC transporter type 1, transmembrane domain"/>
    <property type="match status" value="2"/>
</dbReference>
<dbReference type="Pfam" id="PF00664">
    <property type="entry name" value="ABC_membrane"/>
    <property type="match status" value="1"/>
</dbReference>
<dbReference type="CDD" id="cd18579">
    <property type="entry name" value="ABC_6TM_ABCC_D1"/>
    <property type="match status" value="1"/>
</dbReference>
<dbReference type="CDD" id="cd18580">
    <property type="entry name" value="ABC_6TM_ABCC_D2"/>
    <property type="match status" value="1"/>
</dbReference>
<accession>A0AAD6HCC4</accession>
<dbReference type="InterPro" id="IPR050173">
    <property type="entry name" value="ABC_transporter_C-like"/>
</dbReference>
<feature type="transmembrane region" description="Helical" evidence="12">
    <location>
        <begin position="995"/>
        <end position="1021"/>
    </location>
</feature>
<dbReference type="SMART" id="SM00382">
    <property type="entry name" value="AAA"/>
    <property type="match status" value="2"/>
</dbReference>
<dbReference type="PROSITE" id="PS00211">
    <property type="entry name" value="ABC_TRANSPORTER_1"/>
    <property type="match status" value="1"/>
</dbReference>
<evidence type="ECO:0000256" key="4">
    <source>
        <dbReference type="ARBA" id="ARBA00022475"/>
    </source>
</evidence>
<feature type="transmembrane region" description="Helical" evidence="12">
    <location>
        <begin position="375"/>
        <end position="394"/>
    </location>
</feature>
<dbReference type="GO" id="GO:0016887">
    <property type="term" value="F:ATP hydrolysis activity"/>
    <property type="evidence" value="ECO:0007669"/>
    <property type="project" value="InterPro"/>
</dbReference>
<dbReference type="GO" id="GO:0140359">
    <property type="term" value="F:ABC-type transporter activity"/>
    <property type="evidence" value="ECO:0007669"/>
    <property type="project" value="InterPro"/>
</dbReference>
<keyword evidence="3" id="KW-0813">Transport</keyword>
<dbReference type="InterPro" id="IPR003593">
    <property type="entry name" value="AAA+_ATPase"/>
</dbReference>
<dbReference type="PANTHER" id="PTHR24223:SF404">
    <property type="entry name" value="ABC MULTIDRUG TRANSPORTER (EUROFUNG)-RELATED"/>
    <property type="match status" value="1"/>
</dbReference>
<feature type="transmembrane region" description="Helical" evidence="12">
    <location>
        <begin position="33"/>
        <end position="50"/>
    </location>
</feature>
<feature type="transmembrane region" description="Helical" evidence="12">
    <location>
        <begin position="847"/>
        <end position="871"/>
    </location>
</feature>
<reference evidence="15" key="2">
    <citation type="submission" date="2023-01" db="EMBL/GenBank/DDBJ databases">
        <authorList>
            <person name="Petersen C."/>
        </authorList>
    </citation>
    <scope>NUCLEOTIDE SEQUENCE</scope>
    <source>
        <strain evidence="15">IBT 17514</strain>
    </source>
</reference>
<dbReference type="Pfam" id="PF00005">
    <property type="entry name" value="ABC_tran"/>
    <property type="match status" value="2"/>
</dbReference>
<proteinExistence type="inferred from homology"/>
<evidence type="ECO:0000256" key="5">
    <source>
        <dbReference type="ARBA" id="ARBA00022692"/>
    </source>
</evidence>
<evidence type="ECO:0000256" key="8">
    <source>
        <dbReference type="ARBA" id="ARBA00022989"/>
    </source>
</evidence>
<sequence length="1422" mass="158073">MSSCPSDADRVFAARVKPDCPQKKPEEVTESDYQVILFFLLILNIIFLIFRLRDEALFTELSLASSILDIIAIGAAIVFSFLSDQRAVNPSYLLTLYFSLGSILSIPRLRSLWLIHSDTKCRSLWTAIFILTTLAAFAESVTKESILLQELRSKASKEELHGIWGRSLFLWINSVFKDGFRVTLQVDDLPDIDDKLCISVAGSKLLQAWDRDQDTEVPKKNRLLRSIFRAYLSSCLSAILPRLVLIVFKFCQPFLITAAVDYVSSSPTSKSSPDYLGQSLIGAYILEYSGMSIVTSIYWRQVNRLVTMVRAGLISIIHEKLMRSRTVDVKESEAITHMEVDVDRIVKNLHSFHEAWACMIEIMIAIWLLERQLGATCVVPALISVLSVVASIPVSKRFKTSQRLWVQRIGQRVITTAGILRNIKVVKMLGLNKVAYDIVHGLREVELQTLCTGFLHPHSLFKFKSLTHYLANIPADLAPFATFLVYALITIVNGNSSLLSARAFSSMSLISLLTGPLLKFIQLCPGLYQSVACFDRIEDFYTQGSHKNDSDWKYDISKVGPETTTEKMDKGMVVLENTSFSWAPDSDPVLQNLDLVIETKSISILTGPTGAGKSALLESIMGETALLEGRVRVNAARVAYCSQMPWILNDTVRNNIIGGADIDDKWYDFTLQVCCLKDDLQRIPGGDTFRCGSNGVALSGGQKQRIALARAVYSKADLIICDDIFSGLDSKTLRLISKNLLGRNGYFREAGRTAIITTQNRELSVSFRIMNLEDKKLTIKTPPAQTIEIAQPESLEEEPVEISLEETNLPGPIPEKNDADSQSKKADQSRLKGGSGVYRFYLQRSGVGVVICFAGAMILESACANVSSVWIQEWSSADEQKQKKDIGMYLGVYAAFFISSSFGLTAGSWLLFIKIINRTAIRMHSDLLKAVLGTELGSLVNRYVSKVQSIWVGYHSNISANSESRFSEDMTLIDMNLPADAINAVESAASCVTKVVIICIFGTYFTASMPVFALALCLIQVYYLRTSRQVRLLDIESKSLLVSHFLEAIQGVTMLRALGWRSHFQKSFESHFRHSQRPFYMLYCIQQWLTLVLDLIAGAMAVILITITVLLRENFSGGSVGVALYMIMTFNQSLTQLISTWISLETSIGAVFRVKTFMEDTPSEIQAVSNTHSLGIPLLPFSKGAVEFLNLTASYGPSTSPVLKDVSLNILPSEKIAVCGKSGSGKTSLVLALLQMMEVQEGKVQVDGINLKDLEPDSIRSSLSIVSQDQFFLPGPVRLNMDPHDNASDEIIEQAIRLVGLWDRISADGGLDMELKSSEWSIGEKQLLALARAMIIQSHILILDEATGSVDLETEDIMQKIITEHFKSHTVISVLHRFTHIHTYDRVVVIEDGIIIENDSPANLLGKETEFRKLYGLTQQST</sequence>
<feature type="region of interest" description="Disordered" evidence="11">
    <location>
        <begin position="807"/>
        <end position="830"/>
    </location>
</feature>
<feature type="transmembrane region" description="Helical" evidence="12">
    <location>
        <begin position="1080"/>
        <end position="1111"/>
    </location>
</feature>
<dbReference type="SUPFAM" id="SSF90123">
    <property type="entry name" value="ABC transporter transmembrane region"/>
    <property type="match status" value="2"/>
</dbReference>
<dbReference type="Gene3D" id="3.40.50.300">
    <property type="entry name" value="P-loop containing nucleotide triphosphate hydrolases"/>
    <property type="match status" value="2"/>
</dbReference>
<evidence type="ECO:0000256" key="12">
    <source>
        <dbReference type="SAM" id="Phobius"/>
    </source>
</evidence>
<comment type="caution">
    <text evidence="15">The sequence shown here is derived from an EMBL/GenBank/DDBJ whole genome shotgun (WGS) entry which is preliminary data.</text>
</comment>
<dbReference type="EMBL" id="JAQJAN010000020">
    <property type="protein sequence ID" value="KAJ5704274.1"/>
    <property type="molecule type" value="Genomic_DNA"/>
</dbReference>
<keyword evidence="10" id="KW-0325">Glycoprotein</keyword>
<feature type="transmembrane region" description="Helical" evidence="12">
    <location>
        <begin position="275"/>
        <end position="299"/>
    </location>
</feature>
<feature type="domain" description="ABC transporter" evidence="13">
    <location>
        <begin position="1186"/>
        <end position="1417"/>
    </location>
</feature>
<feature type="transmembrane region" description="Helical" evidence="12">
    <location>
        <begin position="62"/>
        <end position="82"/>
    </location>
</feature>
<keyword evidence="5 12" id="KW-0812">Transmembrane</keyword>
<evidence type="ECO:0000313" key="15">
    <source>
        <dbReference type="EMBL" id="KAJ5704274.1"/>
    </source>
</evidence>
<feature type="domain" description="ABC transmembrane type-1" evidence="14">
    <location>
        <begin position="856"/>
        <end position="1146"/>
    </location>
</feature>
<feature type="transmembrane region" description="Helical" evidence="12">
    <location>
        <begin position="469"/>
        <end position="489"/>
    </location>
</feature>
<evidence type="ECO:0000256" key="10">
    <source>
        <dbReference type="ARBA" id="ARBA00023180"/>
    </source>
</evidence>
<feature type="transmembrane region" description="Helical" evidence="12">
    <location>
        <begin position="94"/>
        <end position="115"/>
    </location>
</feature>
<dbReference type="InterPro" id="IPR044746">
    <property type="entry name" value="ABCC_6TM_D1"/>
</dbReference>
<dbReference type="InterPro" id="IPR017871">
    <property type="entry name" value="ABC_transporter-like_CS"/>
</dbReference>
<dbReference type="InterPro" id="IPR003439">
    <property type="entry name" value="ABC_transporter-like_ATP-bd"/>
</dbReference>
<dbReference type="PROSITE" id="PS50929">
    <property type="entry name" value="ABC_TM1F"/>
    <property type="match status" value="2"/>
</dbReference>
<evidence type="ECO:0000256" key="7">
    <source>
        <dbReference type="ARBA" id="ARBA00022840"/>
    </source>
</evidence>
<keyword evidence="7" id="KW-0067">ATP-binding</keyword>
<evidence type="ECO:0000256" key="1">
    <source>
        <dbReference type="ARBA" id="ARBA00004651"/>
    </source>
</evidence>
<keyword evidence="4" id="KW-1003">Cell membrane</keyword>
<dbReference type="InterPro" id="IPR011527">
    <property type="entry name" value="ABC1_TM_dom"/>
</dbReference>
<evidence type="ECO:0000256" key="3">
    <source>
        <dbReference type="ARBA" id="ARBA00022448"/>
    </source>
</evidence>
<dbReference type="InterPro" id="IPR036640">
    <property type="entry name" value="ABC1_TM_sf"/>
</dbReference>
<dbReference type="PANTHER" id="PTHR24223">
    <property type="entry name" value="ATP-BINDING CASSETTE SUB-FAMILY C"/>
    <property type="match status" value="1"/>
</dbReference>
<comment type="subcellular location">
    <subcellularLocation>
        <location evidence="1">Cell membrane</location>
        <topology evidence="1">Multi-pass membrane protein</topology>
    </subcellularLocation>
</comment>
<dbReference type="FunFam" id="1.20.1560.10:FF:000055">
    <property type="entry name" value="ABC multidrug transporter (Eurofung)"/>
    <property type="match status" value="1"/>
</dbReference>
<dbReference type="SUPFAM" id="SSF52540">
    <property type="entry name" value="P-loop containing nucleoside triphosphate hydrolases"/>
    <property type="match status" value="2"/>
</dbReference>
<feature type="transmembrane region" description="Helical" evidence="12">
    <location>
        <begin position="230"/>
        <end position="255"/>
    </location>
</feature>
<dbReference type="GO" id="GO:0005886">
    <property type="term" value="C:plasma membrane"/>
    <property type="evidence" value="ECO:0007669"/>
    <property type="project" value="UniProtKB-SubCell"/>
</dbReference>
<feature type="compositionally biased region" description="Basic and acidic residues" evidence="11">
    <location>
        <begin position="815"/>
        <end position="830"/>
    </location>
</feature>